<evidence type="ECO:0000256" key="3">
    <source>
        <dbReference type="ARBA" id="ARBA00023163"/>
    </source>
</evidence>
<dbReference type="InterPro" id="IPR059106">
    <property type="entry name" value="WHD_MalT"/>
</dbReference>
<dbReference type="InterPro" id="IPR000792">
    <property type="entry name" value="Tscrpt_reg_LuxR_C"/>
</dbReference>
<feature type="compositionally biased region" description="Polar residues" evidence="5">
    <location>
        <begin position="114"/>
        <end position="131"/>
    </location>
</feature>
<evidence type="ECO:0000259" key="6">
    <source>
        <dbReference type="PROSITE" id="PS50043"/>
    </source>
</evidence>
<dbReference type="PANTHER" id="PTHR44688">
    <property type="entry name" value="DNA-BINDING TRANSCRIPTIONAL ACTIVATOR DEVR_DOSR"/>
    <property type="match status" value="1"/>
</dbReference>
<evidence type="ECO:0000256" key="1">
    <source>
        <dbReference type="ARBA" id="ARBA00023015"/>
    </source>
</evidence>
<dbReference type="SMART" id="SM00421">
    <property type="entry name" value="HTH_LUXR"/>
    <property type="match status" value="1"/>
</dbReference>
<dbReference type="SUPFAM" id="SSF52540">
    <property type="entry name" value="P-loop containing nucleoside triphosphate hydrolases"/>
    <property type="match status" value="1"/>
</dbReference>
<dbReference type="Gene3D" id="1.25.40.10">
    <property type="entry name" value="Tetratricopeptide repeat domain"/>
    <property type="match status" value="1"/>
</dbReference>
<keyword evidence="4" id="KW-0175">Coiled coil</keyword>
<keyword evidence="3" id="KW-0804">Transcription</keyword>
<dbReference type="InterPro" id="IPR041617">
    <property type="entry name" value="TPR_MalT"/>
</dbReference>
<dbReference type="RefSeq" id="WP_129894350.1">
    <property type="nucleotide sequence ID" value="NZ_CP035758.1"/>
</dbReference>
<dbReference type="GO" id="GO:0003677">
    <property type="term" value="F:DNA binding"/>
    <property type="evidence" value="ECO:0007669"/>
    <property type="project" value="UniProtKB-KW"/>
</dbReference>
<dbReference type="InterPro" id="IPR027417">
    <property type="entry name" value="P-loop_NTPase"/>
</dbReference>
<organism evidence="7 8">
    <name type="scientific">Ktedonosporobacter rubrisoli</name>
    <dbReference type="NCBI Taxonomy" id="2509675"/>
    <lineage>
        <taxon>Bacteria</taxon>
        <taxon>Bacillati</taxon>
        <taxon>Chloroflexota</taxon>
        <taxon>Ktedonobacteria</taxon>
        <taxon>Ktedonobacterales</taxon>
        <taxon>Ktedonosporobacteraceae</taxon>
        <taxon>Ktedonosporobacter</taxon>
    </lineage>
</organism>
<dbReference type="Gene3D" id="3.40.50.300">
    <property type="entry name" value="P-loop containing nucleotide triphosphate hydrolases"/>
    <property type="match status" value="1"/>
</dbReference>
<dbReference type="EMBL" id="CP035758">
    <property type="protein sequence ID" value="QBD83284.1"/>
    <property type="molecule type" value="Genomic_DNA"/>
</dbReference>
<dbReference type="Gene3D" id="1.10.10.10">
    <property type="entry name" value="Winged helix-like DNA-binding domain superfamily/Winged helix DNA-binding domain"/>
    <property type="match status" value="1"/>
</dbReference>
<evidence type="ECO:0000256" key="4">
    <source>
        <dbReference type="SAM" id="Coils"/>
    </source>
</evidence>
<dbReference type="SUPFAM" id="SSF48452">
    <property type="entry name" value="TPR-like"/>
    <property type="match status" value="1"/>
</dbReference>
<feature type="region of interest" description="Disordered" evidence="5">
    <location>
        <begin position="109"/>
        <end position="131"/>
    </location>
</feature>
<protein>
    <recommendedName>
        <fullName evidence="6">HTH luxR-type domain-containing protein</fullName>
    </recommendedName>
</protein>
<evidence type="ECO:0000313" key="7">
    <source>
        <dbReference type="EMBL" id="QBD83284.1"/>
    </source>
</evidence>
<feature type="domain" description="HTH luxR-type" evidence="6">
    <location>
        <begin position="1023"/>
        <end position="1088"/>
    </location>
</feature>
<proteinExistence type="predicted"/>
<dbReference type="CDD" id="cd06170">
    <property type="entry name" value="LuxR_C_like"/>
    <property type="match status" value="1"/>
</dbReference>
<dbReference type="InterPro" id="IPR011990">
    <property type="entry name" value="TPR-like_helical_dom_sf"/>
</dbReference>
<dbReference type="AlphaFoldDB" id="A0A4P6K4Y6"/>
<dbReference type="Pfam" id="PF25873">
    <property type="entry name" value="WHD_MalT"/>
    <property type="match status" value="1"/>
</dbReference>
<keyword evidence="2" id="KW-0238">DNA-binding</keyword>
<evidence type="ECO:0000256" key="2">
    <source>
        <dbReference type="ARBA" id="ARBA00023125"/>
    </source>
</evidence>
<keyword evidence="8" id="KW-1185">Reference proteome</keyword>
<dbReference type="GO" id="GO:0006355">
    <property type="term" value="P:regulation of DNA-templated transcription"/>
    <property type="evidence" value="ECO:0007669"/>
    <property type="project" value="InterPro"/>
</dbReference>
<evidence type="ECO:0000313" key="8">
    <source>
        <dbReference type="Proteomes" id="UP000290365"/>
    </source>
</evidence>
<evidence type="ECO:0000256" key="5">
    <source>
        <dbReference type="SAM" id="MobiDB-lite"/>
    </source>
</evidence>
<dbReference type="PROSITE" id="PS50043">
    <property type="entry name" value="HTH_LUXR_2"/>
    <property type="match status" value="1"/>
</dbReference>
<accession>A0A4P6K4Y6</accession>
<keyword evidence="1" id="KW-0805">Transcription regulation</keyword>
<dbReference type="Proteomes" id="UP000290365">
    <property type="component" value="Chromosome"/>
</dbReference>
<dbReference type="Pfam" id="PF17874">
    <property type="entry name" value="TPR_MalT"/>
    <property type="match status" value="1"/>
</dbReference>
<reference evidence="7 8" key="1">
    <citation type="submission" date="2019-01" db="EMBL/GenBank/DDBJ databases">
        <title>Ktedonosporobacter rubrisoli SCAWS-G2.</title>
        <authorList>
            <person name="Huang Y."/>
            <person name="Yan B."/>
        </authorList>
    </citation>
    <scope>NUCLEOTIDE SEQUENCE [LARGE SCALE GENOMIC DNA]</scope>
    <source>
        <strain evidence="7 8">SCAWS-G2</strain>
    </source>
</reference>
<dbReference type="OrthoDB" id="135557at2"/>
<feature type="coiled-coil region" evidence="4">
    <location>
        <begin position="714"/>
        <end position="741"/>
    </location>
</feature>
<dbReference type="InterPro" id="IPR036388">
    <property type="entry name" value="WH-like_DNA-bd_sf"/>
</dbReference>
<dbReference type="Pfam" id="PF00196">
    <property type="entry name" value="GerE"/>
    <property type="match status" value="1"/>
</dbReference>
<dbReference type="SUPFAM" id="SSF46894">
    <property type="entry name" value="C-terminal effector domain of the bipartite response regulators"/>
    <property type="match status" value="1"/>
</dbReference>
<gene>
    <name evidence="7" type="ORF">EPA93_47915</name>
</gene>
<name>A0A4P6K4Y6_KTERU</name>
<dbReference type="KEGG" id="kbs:EPA93_47915"/>
<dbReference type="PANTHER" id="PTHR44688:SF16">
    <property type="entry name" value="DNA-BINDING TRANSCRIPTIONAL ACTIVATOR DEVR_DOSR"/>
    <property type="match status" value="1"/>
</dbReference>
<sequence length="1090" mass="123300">MTRTTQAALIWLQEQQQYLWHDIKRAEKSILPEATSYWHQRLALHTSFSFQGKEGQLTLLNETRPRGKGGYWYAYRHVGKRTTKKYVGRTDDITFARLESAAKSLLSSPEKVRQAQNKEVLETTSSLQTPSDTLATDLPQQHNSFPYSLQDALLIPKLHLPQLHPSLILREGLLTLLDKSLEHRLTLISAPAGFGKTTLVGQWIARHSKEEDFPPVAWVSLDPGDNDPVRFWRYLTMACQTFHKDLVHTALSLLHAASQAPFEPRFIESALTTLLNSLSQSKQRGILILDDYQVITSPRLQETVTFFLDYLPAGLHVLLISRHDPPLPLIRLRARNDLFELRTSALRFTQEETASFLQSIYQERPAAEIVQYISMHLEGWAAGHRLLQVALREPVRLLETKDSLISIPSQCAGKNGLLPLTTGNGYSQNQKLPTTLPLWHLIKGPHAFQEYFLAEVFNAQPEPLQQFLLQTSVLSRLTAQLCTAVTGINNSQYILETLEHANLFLEALDSNGTWFRYHGPFAEAMQAEARPRLGDDRLRIISARACRWYEEHNLYTDAIEAALQAQDHARAADLIERHLAAPYAYQQAKEYHTLYRWLGQLPEALLQQHPTLCLTYVTALLSVVISPRLTPSTELLLSKFLQMAEQSFRAEANLPRLGEVFALRALVAWRQDDAIQAAHFGREALSWLKEEQTTWRSLSLSVVGKAELLFKGNVHVAQRMLEEALALCETAENRYFKLRRTTANMLGTTFFEQGKLHLARKYYQQALVEAREQIDSGSICHSLLGLGRICYEHNELDIAQQQAEEVKDIGHSLAYEFHEVQATLLLTRIQHARGESKAALQHLNALLTHLQTAQPYDHASPLFQDVLTWQVRLSLSTNDLATVQHWTAASAQFVEALPPFSSAQRGLVIARAHYLEGREEVALATLQALLNQALPAGHQRISFEAQALLALVYEKLGKSSQARQTLHTLLAQTYAEGYLRPFLDEGETMARLLSSLLRSLHKMPLRAYLQGILQAFPQGQAAIASLPEPLSRQERRVLQLLADERSNAEIAHAMVVSINTIRTQTRSIYRKLGVHNRSTAVAIARQLRLL</sequence>
<dbReference type="InterPro" id="IPR016032">
    <property type="entry name" value="Sig_transdc_resp-reg_C-effctor"/>
</dbReference>